<comment type="caution">
    <text evidence="1">The sequence shown here is derived from an EMBL/GenBank/DDBJ whole genome shotgun (WGS) entry which is preliminary data.</text>
</comment>
<dbReference type="EMBL" id="JAABLM010000016">
    <property type="protein sequence ID" value="NBL65893.1"/>
    <property type="molecule type" value="Genomic_DNA"/>
</dbReference>
<organism evidence="1 2">
    <name type="scientific">Flavobacterium ichthyis</name>
    <dbReference type="NCBI Taxonomy" id="2698827"/>
    <lineage>
        <taxon>Bacteria</taxon>
        <taxon>Pseudomonadati</taxon>
        <taxon>Bacteroidota</taxon>
        <taxon>Flavobacteriia</taxon>
        <taxon>Flavobacteriales</taxon>
        <taxon>Flavobacteriaceae</taxon>
        <taxon>Flavobacterium</taxon>
    </lineage>
</organism>
<sequence length="143" mass="16977">MKKIFLLFFSFFLMLSCHKVSKENAQKLNGYWEIEKVVMADGSEKEYQTNTNYDFFQINADYKGFRKKVSPQFNGKFLTDDSSESVEIIENDGKIFLKYKTDYATWQEELKSISDENMLIINQQNIEYHYKKAKPFLDGEEIK</sequence>
<gene>
    <name evidence="1" type="ORF">GV828_11840</name>
</gene>
<evidence type="ECO:0000313" key="2">
    <source>
        <dbReference type="Proteomes" id="UP000798602"/>
    </source>
</evidence>
<keyword evidence="2" id="KW-1185">Reference proteome</keyword>
<accession>A0ABW9ZGJ1</accession>
<proteinExistence type="predicted"/>
<name>A0ABW9ZGJ1_9FLAO</name>
<dbReference type="RefSeq" id="WP_166537710.1">
    <property type="nucleotide sequence ID" value="NZ_JAABLM010000016.1"/>
</dbReference>
<reference evidence="2" key="1">
    <citation type="submission" date="2020-01" db="EMBL/GenBank/DDBJ databases">
        <title>Sphingomonas sp. strain CSW-10.</title>
        <authorList>
            <person name="Chen W.-M."/>
        </authorList>
    </citation>
    <scope>NUCLEOTIDE SEQUENCE [LARGE SCALE GENOMIC DNA]</scope>
    <source>
        <strain evidence="2">NST-5</strain>
    </source>
</reference>
<evidence type="ECO:0008006" key="3">
    <source>
        <dbReference type="Google" id="ProtNLM"/>
    </source>
</evidence>
<protein>
    <recommendedName>
        <fullName evidence="3">Lipocalin-like domain-containing protein</fullName>
    </recommendedName>
</protein>
<evidence type="ECO:0000313" key="1">
    <source>
        <dbReference type="EMBL" id="NBL65893.1"/>
    </source>
</evidence>
<dbReference type="Proteomes" id="UP000798602">
    <property type="component" value="Unassembled WGS sequence"/>
</dbReference>
<dbReference type="PROSITE" id="PS51257">
    <property type="entry name" value="PROKAR_LIPOPROTEIN"/>
    <property type="match status" value="1"/>
</dbReference>